<dbReference type="GeneID" id="113215664"/>
<evidence type="ECO:0000313" key="2">
    <source>
        <dbReference type="Proteomes" id="UP000504606"/>
    </source>
</evidence>
<name>A0A9C6UDC1_FRAOC</name>
<accession>A0A9C6UDC1</accession>
<dbReference type="AlphaFoldDB" id="A0A9C6UDC1"/>
<reference evidence="3" key="1">
    <citation type="submission" date="2025-08" db="UniProtKB">
        <authorList>
            <consortium name="RefSeq"/>
        </authorList>
    </citation>
    <scope>IDENTIFICATION</scope>
    <source>
        <tissue evidence="3">Whole organism</tissue>
    </source>
</reference>
<organism evidence="2 3">
    <name type="scientific">Frankliniella occidentalis</name>
    <name type="common">Western flower thrips</name>
    <name type="synonym">Euthrips occidentalis</name>
    <dbReference type="NCBI Taxonomy" id="133901"/>
    <lineage>
        <taxon>Eukaryota</taxon>
        <taxon>Metazoa</taxon>
        <taxon>Ecdysozoa</taxon>
        <taxon>Arthropoda</taxon>
        <taxon>Hexapoda</taxon>
        <taxon>Insecta</taxon>
        <taxon>Pterygota</taxon>
        <taxon>Neoptera</taxon>
        <taxon>Paraneoptera</taxon>
        <taxon>Thysanoptera</taxon>
        <taxon>Terebrantia</taxon>
        <taxon>Thripoidea</taxon>
        <taxon>Thripidae</taxon>
        <taxon>Frankliniella</taxon>
    </lineage>
</organism>
<evidence type="ECO:0000313" key="3">
    <source>
        <dbReference type="RefSeq" id="XP_052125443.1"/>
    </source>
</evidence>
<sequence>MARCVLRCAALLSLHAVWAEIPPDRATPSKWIPSYAGPFVLYMDRMYSCPTPSDKENMFEVHIRPSHFRTPSLVQTTLQTISGNCTWKAVVDDTWAGNLKSDVWANNQWKENSIIYPIRKAYCSTVRNNFPGLYETFYQVSASSKAPCTFPKKTNIMDNAPINWTLPNFPLLPYGRFRTTSTAWSSKKTREACFVFEVVIVPKL</sequence>
<dbReference type="Proteomes" id="UP000504606">
    <property type="component" value="Unplaced"/>
</dbReference>
<keyword evidence="2" id="KW-1185">Reference proteome</keyword>
<feature type="signal peptide" evidence="1">
    <location>
        <begin position="1"/>
        <end position="19"/>
    </location>
</feature>
<feature type="chain" id="PRO_5038559741" evidence="1">
    <location>
        <begin position="20"/>
        <end position="204"/>
    </location>
</feature>
<keyword evidence="1" id="KW-0732">Signal</keyword>
<proteinExistence type="predicted"/>
<evidence type="ECO:0000256" key="1">
    <source>
        <dbReference type="SAM" id="SignalP"/>
    </source>
</evidence>
<dbReference type="RefSeq" id="XP_052125443.1">
    <property type="nucleotide sequence ID" value="XM_052269483.1"/>
</dbReference>
<protein>
    <submittedName>
        <fullName evidence="3">Uncharacterized protein LOC113215664</fullName>
    </submittedName>
</protein>
<gene>
    <name evidence="3" type="primary">LOC113215664</name>
</gene>
<dbReference type="KEGG" id="foc:113215664"/>